<dbReference type="PROSITE" id="PS50943">
    <property type="entry name" value="HTH_CROC1"/>
    <property type="match status" value="1"/>
</dbReference>
<reference evidence="3 4" key="1">
    <citation type="submission" date="2009-01" db="EMBL/GenBank/DDBJ databases">
        <authorList>
            <person name="Qin X."/>
            <person name="Bachman B."/>
            <person name="Battles P."/>
            <person name="Bell A."/>
            <person name="Bess C."/>
            <person name="Bickham C."/>
            <person name="Chaboub L."/>
            <person name="Chen D."/>
            <person name="Coyle M."/>
            <person name="Deiros D.R."/>
            <person name="Dinh H."/>
            <person name="Forbes L."/>
            <person name="Fowler G."/>
            <person name="Francisco L."/>
            <person name="Fu Q."/>
            <person name="Gubbala S."/>
            <person name="Hale W."/>
            <person name="Han Y."/>
            <person name="Hemphill L."/>
            <person name="Highlander S.K."/>
            <person name="Hirani K."/>
            <person name="Hogues M."/>
            <person name="Jackson L."/>
            <person name="Jakkamsetti A."/>
            <person name="Javaid M."/>
            <person name="Jiang H."/>
            <person name="Korchina V."/>
            <person name="Kovar C."/>
            <person name="Lara F."/>
            <person name="Lee S."/>
            <person name="Mata R."/>
            <person name="Mathew T."/>
            <person name="Moen C."/>
            <person name="Morales K."/>
            <person name="Munidasa M."/>
            <person name="Nazareth L."/>
            <person name="Ngo R."/>
            <person name="Nguyen L."/>
            <person name="Okwuonu G."/>
            <person name="Ongeri F."/>
            <person name="Patil S."/>
            <person name="Petrosino J."/>
            <person name="Pham C."/>
            <person name="Pham P."/>
            <person name="Pu L.-L."/>
            <person name="Puazo M."/>
            <person name="Raj R."/>
            <person name="Reid J."/>
            <person name="Rouhana J."/>
            <person name="Saada N."/>
            <person name="Shang Y."/>
            <person name="Simmons D."/>
            <person name="Thornton R."/>
            <person name="Warren J."/>
            <person name="Weissenberger G."/>
            <person name="Zhang J."/>
            <person name="Zhang L."/>
            <person name="Zhou C."/>
            <person name="Zhu D."/>
            <person name="Muzny D."/>
            <person name="Worley K."/>
            <person name="Gibbs R."/>
        </authorList>
    </citation>
    <scope>NUCLEOTIDE SEQUENCE [LARGE SCALE GENOMIC DNA]</scope>
    <source>
        <strain evidence="4">ATCC 8290 / DSM 20176 / CCUG 30140 / JCM 1155 / KCTC 3500 / NBRC 15886 / NCIMB 8040 / NRRL B-1843 / 9</strain>
    </source>
</reference>
<keyword evidence="1 3" id="KW-0238">DNA-binding</keyword>
<evidence type="ECO:0000313" key="4">
    <source>
        <dbReference type="Proteomes" id="UP000003752"/>
    </source>
</evidence>
<gene>
    <name evidence="3" type="ORF">HMPREF0519_0399</name>
</gene>
<dbReference type="InterPro" id="IPR001387">
    <property type="entry name" value="Cro/C1-type_HTH"/>
</dbReference>
<dbReference type="GO" id="GO:0005829">
    <property type="term" value="C:cytosol"/>
    <property type="evidence" value="ECO:0007669"/>
    <property type="project" value="TreeGrafter"/>
</dbReference>
<dbReference type="HOGENOM" id="CLU_066192_17_15_9"/>
<dbReference type="PANTHER" id="PTHR46797">
    <property type="entry name" value="HTH-TYPE TRANSCRIPTIONAL REGULATOR"/>
    <property type="match status" value="1"/>
</dbReference>
<dbReference type="Gene3D" id="1.10.260.40">
    <property type="entry name" value="lambda repressor-like DNA-binding domains"/>
    <property type="match status" value="1"/>
</dbReference>
<dbReference type="EMBL" id="ACGP01000088">
    <property type="protein sequence ID" value="EEI25450.1"/>
    <property type="molecule type" value="Genomic_DNA"/>
</dbReference>
<accession>C0XGN8</accession>
<dbReference type="CDD" id="cd00093">
    <property type="entry name" value="HTH_XRE"/>
    <property type="match status" value="1"/>
</dbReference>
<feature type="domain" description="HTH cro/C1-type" evidence="2">
    <location>
        <begin position="10"/>
        <end position="64"/>
    </location>
</feature>
<sequence>MKHYFKGEKLRKLRKSRGITAAELSAKMGFSQSYINHFETDRAVPNVNALGEILKYLGTDIPSFFGDELDSNKRTLLNTISQLSEEQIVLLTELLQSFSSSKK</sequence>
<evidence type="ECO:0000259" key="2">
    <source>
        <dbReference type="PROSITE" id="PS50943"/>
    </source>
</evidence>
<name>C0XGN8_LENH9</name>
<dbReference type="RefSeq" id="WP_003635270.1">
    <property type="nucleotide sequence ID" value="NZ_AZDF01000009.1"/>
</dbReference>
<proteinExistence type="predicted"/>
<dbReference type="Pfam" id="PF01381">
    <property type="entry name" value="HTH_3"/>
    <property type="match status" value="1"/>
</dbReference>
<dbReference type="SMR" id="C0XGN8"/>
<evidence type="ECO:0000256" key="1">
    <source>
        <dbReference type="ARBA" id="ARBA00023125"/>
    </source>
</evidence>
<dbReference type="AlphaFoldDB" id="C0XGN8"/>
<organism evidence="3 4">
    <name type="scientific">Lentilactobacillus hilgardii (strain ATCC 8290 / DSM 20176 / CCUG 30140 / JCM 1155 / KCTC 3500 / NBRC 15886 / NCIMB 8040 / NRRL B-1843 / 9)</name>
    <dbReference type="NCBI Taxonomy" id="1423757"/>
    <lineage>
        <taxon>Bacteria</taxon>
        <taxon>Bacillati</taxon>
        <taxon>Bacillota</taxon>
        <taxon>Bacilli</taxon>
        <taxon>Lactobacillales</taxon>
        <taxon>Lactobacillaceae</taxon>
        <taxon>Lentilactobacillus</taxon>
    </lineage>
</organism>
<dbReference type="GO" id="GO:0003700">
    <property type="term" value="F:DNA-binding transcription factor activity"/>
    <property type="evidence" value="ECO:0007669"/>
    <property type="project" value="TreeGrafter"/>
</dbReference>
<comment type="caution">
    <text evidence="3">The sequence shown here is derived from an EMBL/GenBank/DDBJ whole genome shotgun (WGS) entry which is preliminary data.</text>
</comment>
<dbReference type="PANTHER" id="PTHR46797:SF2">
    <property type="entry name" value="TRANSCRIPTIONAL REGULATOR"/>
    <property type="match status" value="1"/>
</dbReference>
<evidence type="ECO:0000313" key="3">
    <source>
        <dbReference type="EMBL" id="EEI25450.1"/>
    </source>
</evidence>
<dbReference type="InterPro" id="IPR050807">
    <property type="entry name" value="TransReg_Diox_bact_type"/>
</dbReference>
<keyword evidence="4" id="KW-1185">Reference proteome</keyword>
<dbReference type="InterPro" id="IPR010982">
    <property type="entry name" value="Lambda_DNA-bd_dom_sf"/>
</dbReference>
<dbReference type="SUPFAM" id="SSF47413">
    <property type="entry name" value="lambda repressor-like DNA-binding domains"/>
    <property type="match status" value="1"/>
</dbReference>
<protein>
    <submittedName>
        <fullName evidence="3">DNA-binding helix-turn-helix protein</fullName>
    </submittedName>
</protein>
<dbReference type="GO" id="GO:0003677">
    <property type="term" value="F:DNA binding"/>
    <property type="evidence" value="ECO:0007669"/>
    <property type="project" value="UniProtKB-KW"/>
</dbReference>
<dbReference type="SMART" id="SM00530">
    <property type="entry name" value="HTH_XRE"/>
    <property type="match status" value="1"/>
</dbReference>
<dbReference type="Proteomes" id="UP000003752">
    <property type="component" value="Unassembled WGS sequence"/>
</dbReference>